<proteinExistence type="predicted"/>
<dbReference type="AlphaFoldDB" id="A0AAV7UKT4"/>
<name>A0AAV7UKT4_PLEWA</name>
<accession>A0AAV7UKT4</accession>
<evidence type="ECO:0008006" key="3">
    <source>
        <dbReference type="Google" id="ProtNLM"/>
    </source>
</evidence>
<dbReference type="EMBL" id="JANPWB010000005">
    <property type="protein sequence ID" value="KAJ1188966.1"/>
    <property type="molecule type" value="Genomic_DNA"/>
</dbReference>
<gene>
    <name evidence="1" type="ORF">NDU88_005721</name>
</gene>
<dbReference type="Proteomes" id="UP001066276">
    <property type="component" value="Chromosome 3_1"/>
</dbReference>
<keyword evidence="2" id="KW-1185">Reference proteome</keyword>
<sequence length="238" mass="26738">MQHCAAVFDRLPRRCTTPAQLPHIPLSHFRGQAAAISGAHMASFYTASHIPRPSLNTHTGHLLCMIGVLCKLWVRTSELFESVLAVVLHRHRPLGHVSRWRHPPVYQPLVNLLTIEERHLRITYRFDRATIQELRTQLEPDLMSAIRHRTGIPPQVQVRSVLHFLASGSFQTTVAMASGMSQPMFANVVSRVLSALLKQMWSYIVFPQVEDLPTVKGDFYALGHIPNIIGAIDGTHLA</sequence>
<organism evidence="1 2">
    <name type="scientific">Pleurodeles waltl</name>
    <name type="common">Iberian ribbed newt</name>
    <dbReference type="NCBI Taxonomy" id="8319"/>
    <lineage>
        <taxon>Eukaryota</taxon>
        <taxon>Metazoa</taxon>
        <taxon>Chordata</taxon>
        <taxon>Craniata</taxon>
        <taxon>Vertebrata</taxon>
        <taxon>Euteleostomi</taxon>
        <taxon>Amphibia</taxon>
        <taxon>Batrachia</taxon>
        <taxon>Caudata</taxon>
        <taxon>Salamandroidea</taxon>
        <taxon>Salamandridae</taxon>
        <taxon>Pleurodelinae</taxon>
        <taxon>Pleurodeles</taxon>
    </lineage>
</organism>
<comment type="caution">
    <text evidence="1">The sequence shown here is derived from an EMBL/GenBank/DDBJ whole genome shotgun (WGS) entry which is preliminary data.</text>
</comment>
<evidence type="ECO:0000313" key="1">
    <source>
        <dbReference type="EMBL" id="KAJ1188966.1"/>
    </source>
</evidence>
<protein>
    <recommendedName>
        <fullName evidence="3">Nuclease HARBI1</fullName>
    </recommendedName>
</protein>
<reference evidence="1" key="1">
    <citation type="journal article" date="2022" name="bioRxiv">
        <title>Sequencing and chromosome-scale assembly of the giantPleurodeles waltlgenome.</title>
        <authorList>
            <person name="Brown T."/>
            <person name="Elewa A."/>
            <person name="Iarovenko S."/>
            <person name="Subramanian E."/>
            <person name="Araus A.J."/>
            <person name="Petzold A."/>
            <person name="Susuki M."/>
            <person name="Suzuki K.-i.T."/>
            <person name="Hayashi T."/>
            <person name="Toyoda A."/>
            <person name="Oliveira C."/>
            <person name="Osipova E."/>
            <person name="Leigh N.D."/>
            <person name="Simon A."/>
            <person name="Yun M.H."/>
        </authorList>
    </citation>
    <scope>NUCLEOTIDE SEQUENCE</scope>
    <source>
        <strain evidence="1">20211129_DDA</strain>
        <tissue evidence="1">Liver</tissue>
    </source>
</reference>
<evidence type="ECO:0000313" key="2">
    <source>
        <dbReference type="Proteomes" id="UP001066276"/>
    </source>
</evidence>